<sequence>MNLNQTTKAIIPPGASYGEKSNSPKPSPALLDADLIDALPYVLREGVHLLVEPNDKQVFLVSALALLSGVTPNIQGVYDGKLVSPQLYVFIIGDYGTGKGGASFARHLLAPIEDELEREYERNCKAWAALDAEERKGSRPQEVGLVIAANSSASAFIQTLADNGGKGIMCETEGDTLAQTLASDHGKYSDVLRKCFHHEPVSMTRRDVDRSAKIKRPELAVLLTGTPDQQRRLTPNVRNGLFSRFLYLTIEPETSFRNVFDPSKASYEDEFKKLGVEVYQLYTYLKGLDEHIIFCCTKEQEEAFVAYYRKKLPIFLSATGQDAFGVFTRLALIHFRVAMLLSTLRIYHSLEELPERIVCTDKDFTAALRITEILTEVSLDVYHSFPDSKESLEADEPASEAEKLGAELVRSGMSIRDAARHAKVSKSKLHRYCKSLGVKSGNKGGTPTHKESPLGRWDSETVGRGTLQSIDNQTPKASPWIPSQRPIVPVGNPQPAILNAKSGKV</sequence>
<dbReference type="EMBL" id="PDLO01000002">
    <property type="protein sequence ID" value="PHK99361.1"/>
    <property type="molecule type" value="Genomic_DNA"/>
</dbReference>
<gene>
    <name evidence="2" type="ORF">CGL56_07880</name>
</gene>
<dbReference type="RefSeq" id="WP_099105976.1">
    <property type="nucleotide sequence ID" value="NZ_JAATJF010000002.1"/>
</dbReference>
<protein>
    <recommendedName>
        <fullName evidence="4">DUF3987 domain-containing protein</fullName>
    </recommendedName>
</protein>
<dbReference type="Pfam" id="PF13148">
    <property type="entry name" value="DUF3987"/>
    <property type="match status" value="1"/>
</dbReference>
<dbReference type="Proteomes" id="UP000226437">
    <property type="component" value="Unassembled WGS sequence"/>
</dbReference>
<feature type="region of interest" description="Disordered" evidence="1">
    <location>
        <begin position="469"/>
        <end position="505"/>
    </location>
</feature>
<evidence type="ECO:0000313" key="3">
    <source>
        <dbReference type="Proteomes" id="UP000226437"/>
    </source>
</evidence>
<feature type="region of interest" description="Disordered" evidence="1">
    <location>
        <begin position="436"/>
        <end position="455"/>
    </location>
</feature>
<evidence type="ECO:0000256" key="1">
    <source>
        <dbReference type="SAM" id="MobiDB-lite"/>
    </source>
</evidence>
<name>A0A2G0CHB6_9BACT</name>
<proteinExistence type="predicted"/>
<reference evidence="2 3" key="1">
    <citation type="submission" date="2017-10" db="EMBL/GenBank/DDBJ databases">
        <title>The draft genome sequence of Lewinella marina KCTC 32374.</title>
        <authorList>
            <person name="Wang K."/>
        </authorList>
    </citation>
    <scope>NUCLEOTIDE SEQUENCE [LARGE SCALE GENOMIC DNA]</scope>
    <source>
        <strain evidence="2 3">MKG-38</strain>
    </source>
</reference>
<comment type="caution">
    <text evidence="2">The sequence shown here is derived from an EMBL/GenBank/DDBJ whole genome shotgun (WGS) entry which is preliminary data.</text>
</comment>
<evidence type="ECO:0008006" key="4">
    <source>
        <dbReference type="Google" id="ProtNLM"/>
    </source>
</evidence>
<evidence type="ECO:0000313" key="2">
    <source>
        <dbReference type="EMBL" id="PHK99361.1"/>
    </source>
</evidence>
<dbReference type="OrthoDB" id="1522635at2"/>
<accession>A0A2G0CHB6</accession>
<dbReference type="AlphaFoldDB" id="A0A2G0CHB6"/>
<dbReference type="InterPro" id="IPR025048">
    <property type="entry name" value="DUF3987"/>
</dbReference>
<organism evidence="2 3">
    <name type="scientific">Neolewinella marina</name>
    <dbReference type="NCBI Taxonomy" id="438751"/>
    <lineage>
        <taxon>Bacteria</taxon>
        <taxon>Pseudomonadati</taxon>
        <taxon>Bacteroidota</taxon>
        <taxon>Saprospiria</taxon>
        <taxon>Saprospirales</taxon>
        <taxon>Lewinellaceae</taxon>
        <taxon>Neolewinella</taxon>
    </lineage>
</organism>
<keyword evidence="3" id="KW-1185">Reference proteome</keyword>